<dbReference type="EMBL" id="FRAC01000009">
    <property type="protein sequence ID" value="SHK07287.1"/>
    <property type="molecule type" value="Genomic_DNA"/>
</dbReference>
<keyword evidence="1" id="KW-0472">Membrane</keyword>
<evidence type="ECO:0000256" key="1">
    <source>
        <dbReference type="SAM" id="Phobius"/>
    </source>
</evidence>
<dbReference type="RefSeq" id="WP_073274634.1">
    <property type="nucleotide sequence ID" value="NZ_FRAC01000009.1"/>
</dbReference>
<reference evidence="2 3" key="1">
    <citation type="submission" date="2016-11" db="EMBL/GenBank/DDBJ databases">
        <authorList>
            <person name="Jaros S."/>
            <person name="Januszkiewicz K."/>
            <person name="Wedrychowicz H."/>
        </authorList>
    </citation>
    <scope>NUCLEOTIDE SEQUENCE [LARGE SCALE GENOMIC DNA]</scope>
    <source>
        <strain evidence="2 3">DSM 15929</strain>
    </source>
</reference>
<accession>A0A1M6PHC3</accession>
<name>A0A1M6PHC3_9FIRM</name>
<feature type="transmembrane region" description="Helical" evidence="1">
    <location>
        <begin position="12"/>
        <end position="33"/>
    </location>
</feature>
<gene>
    <name evidence="2" type="ORF">SAMN02745136_01596</name>
</gene>
<organism evidence="2 3">
    <name type="scientific">Anaerocolumna jejuensis DSM 15929</name>
    <dbReference type="NCBI Taxonomy" id="1121322"/>
    <lineage>
        <taxon>Bacteria</taxon>
        <taxon>Bacillati</taxon>
        <taxon>Bacillota</taxon>
        <taxon>Clostridia</taxon>
        <taxon>Lachnospirales</taxon>
        <taxon>Lachnospiraceae</taxon>
        <taxon>Anaerocolumna</taxon>
    </lineage>
</organism>
<dbReference type="Pfam" id="PF14163">
    <property type="entry name" value="SieB"/>
    <property type="match status" value="1"/>
</dbReference>
<dbReference type="InterPro" id="IPR025982">
    <property type="entry name" value="SieB"/>
</dbReference>
<sequence>MKFDISKLLNISARVSWAITVACVFILFFPSDWLPFQIDTLREQYGLWIFIVIAVSISLCLSHLAKWIWKTIKQAWDKKKTWDTYKYILKNFSKSEKALIKKYYDKRETAILMDLRDPTIKKLETFRVISKAAGTSLGSVSGFPGFIQPWVFELIDKHPEFLNIEEDDKER</sequence>
<evidence type="ECO:0000313" key="2">
    <source>
        <dbReference type="EMBL" id="SHK07287.1"/>
    </source>
</evidence>
<keyword evidence="3" id="KW-1185">Reference proteome</keyword>
<protein>
    <submittedName>
        <fullName evidence="2">Superinfection exclusion protein B</fullName>
    </submittedName>
</protein>
<keyword evidence="1" id="KW-1133">Transmembrane helix</keyword>
<feature type="transmembrane region" description="Helical" evidence="1">
    <location>
        <begin position="45"/>
        <end position="69"/>
    </location>
</feature>
<keyword evidence="1" id="KW-0812">Transmembrane</keyword>
<dbReference type="Proteomes" id="UP000184386">
    <property type="component" value="Unassembled WGS sequence"/>
</dbReference>
<proteinExistence type="predicted"/>
<evidence type="ECO:0000313" key="3">
    <source>
        <dbReference type="Proteomes" id="UP000184386"/>
    </source>
</evidence>
<dbReference type="AlphaFoldDB" id="A0A1M6PHC3"/>